<dbReference type="FunFam" id="3.40.50.300:FF:000134">
    <property type="entry name" value="Iron-enterobactin ABC transporter ATP-binding protein"/>
    <property type="match status" value="1"/>
</dbReference>
<dbReference type="Proteomes" id="UP001597085">
    <property type="component" value="Unassembled WGS sequence"/>
</dbReference>
<dbReference type="RefSeq" id="WP_390278562.1">
    <property type="nucleotide sequence ID" value="NZ_JBHUDK010000016.1"/>
</dbReference>
<evidence type="ECO:0000256" key="15">
    <source>
        <dbReference type="SAM" id="MobiDB-lite"/>
    </source>
</evidence>
<evidence type="ECO:0000256" key="14">
    <source>
        <dbReference type="ARBA" id="ARBA00077139"/>
    </source>
</evidence>
<dbReference type="PANTHER" id="PTHR42771">
    <property type="entry name" value="IRON(3+)-HYDROXAMATE IMPORT ATP-BINDING PROTEIN FHUC"/>
    <property type="match status" value="1"/>
</dbReference>
<evidence type="ECO:0000313" key="18">
    <source>
        <dbReference type="Proteomes" id="UP001597085"/>
    </source>
</evidence>
<dbReference type="Pfam" id="PF00005">
    <property type="entry name" value="ABC_tran"/>
    <property type="match status" value="1"/>
</dbReference>
<keyword evidence="18" id="KW-1185">Reference proteome</keyword>
<comment type="caution">
    <text evidence="17">The sequence shown here is derived from an EMBL/GenBank/DDBJ whole genome shotgun (WGS) entry which is preliminary data.</text>
</comment>
<sequence>MHKEQATTAEDGHSDLLAGDSDTGELAGKELVVGYPGTETPVIEGETIEIEPGSVTALIGPNGSGKSTLLKTLANQLEADAGSILVDGNDIHSLGPKEMAKKLGLLSQESTSPNSLTVEDLIYHGRYPHRGFFEKVTKEDQAAVNRAMELAGVGHLRTRELGSLSGGQKQLAWIAMILAQETDILLLDEPTTFLDPHHQLEVMEIVEKLHDESDITVALVLHDIEQAARYSDHMIALRDGAIQARGTPEEVVTEELLADVFRIKATVEAGSTGPKVTMESPLHDDPE</sequence>
<evidence type="ECO:0000256" key="13">
    <source>
        <dbReference type="ARBA" id="ARBA00073649"/>
    </source>
</evidence>
<dbReference type="GO" id="GO:0005886">
    <property type="term" value="C:plasma membrane"/>
    <property type="evidence" value="ECO:0007669"/>
    <property type="project" value="UniProtKB-SubCell"/>
</dbReference>
<dbReference type="InterPro" id="IPR027417">
    <property type="entry name" value="P-loop_NTPase"/>
</dbReference>
<organism evidence="17 18">
    <name type="scientific">Halobellus rarus</name>
    <dbReference type="NCBI Taxonomy" id="1126237"/>
    <lineage>
        <taxon>Archaea</taxon>
        <taxon>Methanobacteriati</taxon>
        <taxon>Methanobacteriota</taxon>
        <taxon>Stenosarchaea group</taxon>
        <taxon>Halobacteria</taxon>
        <taxon>Halobacteriales</taxon>
        <taxon>Haloferacaceae</taxon>
        <taxon>Halobellus</taxon>
    </lineage>
</organism>
<evidence type="ECO:0000256" key="1">
    <source>
        <dbReference type="ARBA" id="ARBA00004202"/>
    </source>
</evidence>
<dbReference type="GO" id="GO:0005524">
    <property type="term" value="F:ATP binding"/>
    <property type="evidence" value="ECO:0007669"/>
    <property type="project" value="UniProtKB-KW"/>
</dbReference>
<evidence type="ECO:0000259" key="16">
    <source>
        <dbReference type="PROSITE" id="PS50893"/>
    </source>
</evidence>
<dbReference type="EC" id="7.6.2.8" evidence="12"/>
<evidence type="ECO:0000256" key="10">
    <source>
        <dbReference type="ARBA" id="ARBA00058960"/>
    </source>
</evidence>
<protein>
    <recommendedName>
        <fullName evidence="13">Cobalamin import ATP-binding protein BtuD</fullName>
        <ecNumber evidence="12">7.6.2.8</ecNumber>
    </recommendedName>
    <alternativeName>
        <fullName evidence="14">Vitamin B12-transporting ATPase</fullName>
    </alternativeName>
</protein>
<feature type="compositionally biased region" description="Basic and acidic residues" evidence="15">
    <location>
        <begin position="1"/>
        <end position="14"/>
    </location>
</feature>
<evidence type="ECO:0000256" key="5">
    <source>
        <dbReference type="ARBA" id="ARBA00022840"/>
    </source>
</evidence>
<comment type="subunit">
    <text evidence="11">The complex is composed of two ATP-binding proteins (BtuD), two transmembrane proteins (BtuC) and a solute-binding protein (BtuF).</text>
</comment>
<dbReference type="CDD" id="cd03214">
    <property type="entry name" value="ABC_Iron-Siderophores_B12_Hemin"/>
    <property type="match status" value="1"/>
</dbReference>
<evidence type="ECO:0000256" key="12">
    <source>
        <dbReference type="ARBA" id="ARBA00066387"/>
    </source>
</evidence>
<evidence type="ECO:0000313" key="17">
    <source>
        <dbReference type="EMBL" id="MFD1600600.1"/>
    </source>
</evidence>
<comment type="subcellular location">
    <subcellularLocation>
        <location evidence="1">Cell membrane</location>
        <topology evidence="1">Peripheral membrane protein</topology>
    </subcellularLocation>
</comment>
<name>A0ABD6CU20_9EURY</name>
<evidence type="ECO:0000256" key="7">
    <source>
        <dbReference type="ARBA" id="ARBA00023065"/>
    </source>
</evidence>
<reference evidence="17 18" key="1">
    <citation type="journal article" date="2019" name="Int. J. Syst. Evol. Microbiol.">
        <title>The Global Catalogue of Microorganisms (GCM) 10K type strain sequencing project: providing services to taxonomists for standard genome sequencing and annotation.</title>
        <authorList>
            <consortium name="The Broad Institute Genomics Platform"/>
            <consortium name="The Broad Institute Genome Sequencing Center for Infectious Disease"/>
            <person name="Wu L."/>
            <person name="Ma J."/>
        </authorList>
    </citation>
    <scope>NUCLEOTIDE SEQUENCE [LARGE SCALE GENOMIC DNA]</scope>
    <source>
        <strain evidence="17 18">CGMCC 1.12121</strain>
    </source>
</reference>
<evidence type="ECO:0000256" key="2">
    <source>
        <dbReference type="ARBA" id="ARBA00022448"/>
    </source>
</evidence>
<keyword evidence="7" id="KW-0406">Ion transport</keyword>
<dbReference type="GO" id="GO:0015420">
    <property type="term" value="F:ABC-type vitamin B12 transporter activity"/>
    <property type="evidence" value="ECO:0007669"/>
    <property type="project" value="UniProtKB-EC"/>
</dbReference>
<proteinExistence type="predicted"/>
<dbReference type="PROSITE" id="PS50893">
    <property type="entry name" value="ABC_TRANSPORTER_2"/>
    <property type="match status" value="1"/>
</dbReference>
<dbReference type="PROSITE" id="PS00211">
    <property type="entry name" value="ABC_TRANSPORTER_1"/>
    <property type="match status" value="1"/>
</dbReference>
<dbReference type="GO" id="GO:0006811">
    <property type="term" value="P:monoatomic ion transport"/>
    <property type="evidence" value="ECO:0007669"/>
    <property type="project" value="UniProtKB-KW"/>
</dbReference>
<comment type="function">
    <text evidence="10">Required for corrinoid utilization. Probably part of the ABC transporter complex BtuCDF involved in cobalamin (vitamin B12) import. Probably responsible for energy coupling to the transport system.</text>
</comment>
<evidence type="ECO:0000256" key="4">
    <source>
        <dbReference type="ARBA" id="ARBA00022741"/>
    </source>
</evidence>
<dbReference type="SMART" id="SM00382">
    <property type="entry name" value="AAA"/>
    <property type="match status" value="1"/>
</dbReference>
<keyword evidence="4" id="KW-0547">Nucleotide-binding</keyword>
<keyword evidence="2" id="KW-0813">Transport</keyword>
<keyword evidence="6" id="KW-0408">Iron</keyword>
<feature type="region of interest" description="Disordered" evidence="15">
    <location>
        <begin position="1"/>
        <end position="22"/>
    </location>
</feature>
<dbReference type="SUPFAM" id="SSF52540">
    <property type="entry name" value="P-loop containing nucleoside triphosphate hydrolases"/>
    <property type="match status" value="1"/>
</dbReference>
<evidence type="ECO:0000256" key="8">
    <source>
        <dbReference type="ARBA" id="ARBA00023136"/>
    </source>
</evidence>
<dbReference type="InterPro" id="IPR051535">
    <property type="entry name" value="Siderophore_ABC-ATPase"/>
</dbReference>
<dbReference type="AlphaFoldDB" id="A0ABD6CU20"/>
<dbReference type="PANTHER" id="PTHR42771:SF2">
    <property type="entry name" value="IRON(3+)-HYDROXAMATE IMPORT ATP-BINDING PROTEIN FHUC"/>
    <property type="match status" value="1"/>
</dbReference>
<evidence type="ECO:0000256" key="9">
    <source>
        <dbReference type="ARBA" id="ARBA00050590"/>
    </source>
</evidence>
<keyword evidence="3" id="KW-1003">Cell membrane</keyword>
<dbReference type="EMBL" id="JBHUDK010000016">
    <property type="protein sequence ID" value="MFD1600600.1"/>
    <property type="molecule type" value="Genomic_DNA"/>
</dbReference>
<comment type="catalytic activity">
    <reaction evidence="9">
        <text>an R-cob(III)alamin(out) + ATP + H2O = an R-cob(III)alamin(in) + ADP + phosphate + H(+)</text>
        <dbReference type="Rhea" id="RHEA:17873"/>
        <dbReference type="ChEBI" id="CHEBI:15377"/>
        <dbReference type="ChEBI" id="CHEBI:15378"/>
        <dbReference type="ChEBI" id="CHEBI:30616"/>
        <dbReference type="ChEBI" id="CHEBI:43474"/>
        <dbReference type="ChEBI" id="CHEBI:140785"/>
        <dbReference type="ChEBI" id="CHEBI:456216"/>
        <dbReference type="EC" id="7.6.2.8"/>
    </reaction>
</comment>
<keyword evidence="8" id="KW-0472">Membrane</keyword>
<feature type="domain" description="ABC transporter" evidence="16">
    <location>
        <begin position="26"/>
        <end position="264"/>
    </location>
</feature>
<dbReference type="Gene3D" id="3.40.50.300">
    <property type="entry name" value="P-loop containing nucleotide triphosphate hydrolases"/>
    <property type="match status" value="1"/>
</dbReference>
<keyword evidence="5 17" id="KW-0067">ATP-binding</keyword>
<evidence type="ECO:0000256" key="6">
    <source>
        <dbReference type="ARBA" id="ARBA00023004"/>
    </source>
</evidence>
<evidence type="ECO:0000256" key="3">
    <source>
        <dbReference type="ARBA" id="ARBA00022475"/>
    </source>
</evidence>
<accession>A0ABD6CU20</accession>
<dbReference type="InterPro" id="IPR003593">
    <property type="entry name" value="AAA+_ATPase"/>
</dbReference>
<dbReference type="InterPro" id="IPR003439">
    <property type="entry name" value="ABC_transporter-like_ATP-bd"/>
</dbReference>
<gene>
    <name evidence="17" type="ORF">ACFSBX_16800</name>
</gene>
<evidence type="ECO:0000256" key="11">
    <source>
        <dbReference type="ARBA" id="ARBA00064420"/>
    </source>
</evidence>
<dbReference type="InterPro" id="IPR017871">
    <property type="entry name" value="ABC_transporter-like_CS"/>
</dbReference>